<dbReference type="AlphaFoldDB" id="A0A174P981"/>
<dbReference type="InterPro" id="IPR004843">
    <property type="entry name" value="Calcineurin-like_PHP"/>
</dbReference>
<dbReference type="SUPFAM" id="SSF56300">
    <property type="entry name" value="Metallo-dependent phosphatases"/>
    <property type="match status" value="1"/>
</dbReference>
<evidence type="ECO:0000313" key="3">
    <source>
        <dbReference type="Proteomes" id="UP000095419"/>
    </source>
</evidence>
<dbReference type="Proteomes" id="UP000095419">
    <property type="component" value="Unassembled WGS sequence"/>
</dbReference>
<evidence type="ECO:0000259" key="1">
    <source>
        <dbReference type="Pfam" id="PF00149"/>
    </source>
</evidence>
<dbReference type="EMBL" id="CYZF01000016">
    <property type="protein sequence ID" value="CUP56091.1"/>
    <property type="molecule type" value="Genomic_DNA"/>
</dbReference>
<dbReference type="PANTHER" id="PTHR12905">
    <property type="entry name" value="METALLOPHOSPHOESTERASE"/>
    <property type="match status" value="1"/>
</dbReference>
<reference evidence="2 3" key="1">
    <citation type="submission" date="2015-09" db="EMBL/GenBank/DDBJ databases">
        <authorList>
            <consortium name="Pathogen Informatics"/>
        </authorList>
    </citation>
    <scope>NUCLEOTIDE SEQUENCE [LARGE SCALE GENOMIC DNA]</scope>
    <source>
        <strain evidence="2 3">2789STDY5608791</strain>
    </source>
</reference>
<sequence length="188" mass="21385">MMIRYKGFNIFAFSDTHGKHEEVQIPPDTDILICAGDVETDEYNFARFMEWYSNIPALLQLFVPGNHDLSFDIYPIADVQKQIPNNVKLLLNNGFSFGGLNFYSIEARPWLHTPLSIPDSLDILVTHGAAKGYLDNGHGCSLLAEAISKHPPKVHLFGHTHECGNLYLKTDYTTYYNVSLYQDLFQQQ</sequence>
<evidence type="ECO:0000313" key="2">
    <source>
        <dbReference type="EMBL" id="CUP56091.1"/>
    </source>
</evidence>
<dbReference type="Gene3D" id="3.60.21.10">
    <property type="match status" value="1"/>
</dbReference>
<dbReference type="Pfam" id="PF00149">
    <property type="entry name" value="Metallophos"/>
    <property type="match status" value="1"/>
</dbReference>
<gene>
    <name evidence="2" type="ORF">ERS417307_03939</name>
</gene>
<dbReference type="InterPro" id="IPR029052">
    <property type="entry name" value="Metallo-depent_PP-like"/>
</dbReference>
<dbReference type="PANTHER" id="PTHR12905:SF0">
    <property type="entry name" value="CALCINEURIN-LIKE PHOSPHOESTERASE DOMAIN-CONTAINING PROTEIN"/>
    <property type="match status" value="1"/>
</dbReference>
<organism evidence="2 3">
    <name type="scientific">Bacteroides uniformis</name>
    <dbReference type="NCBI Taxonomy" id="820"/>
    <lineage>
        <taxon>Bacteria</taxon>
        <taxon>Pseudomonadati</taxon>
        <taxon>Bacteroidota</taxon>
        <taxon>Bacteroidia</taxon>
        <taxon>Bacteroidales</taxon>
        <taxon>Bacteroidaceae</taxon>
        <taxon>Bacteroides</taxon>
    </lineage>
</organism>
<protein>
    <submittedName>
        <fullName evidence="2">Metallophosphoesterase</fullName>
    </submittedName>
</protein>
<dbReference type="RefSeq" id="WP_057089714.1">
    <property type="nucleotide sequence ID" value="NZ_CYZF01000016.1"/>
</dbReference>
<accession>A0A174P981</accession>
<dbReference type="GO" id="GO:0016787">
    <property type="term" value="F:hydrolase activity"/>
    <property type="evidence" value="ECO:0007669"/>
    <property type="project" value="InterPro"/>
</dbReference>
<dbReference type="InterPro" id="IPR051693">
    <property type="entry name" value="UPF0046_metallophosphoest"/>
</dbReference>
<name>A0A174P981_BACUN</name>
<proteinExistence type="predicted"/>
<feature type="domain" description="Calcineurin-like phosphoesterase" evidence="1">
    <location>
        <begin position="11"/>
        <end position="163"/>
    </location>
</feature>